<evidence type="ECO:0000313" key="1">
    <source>
        <dbReference type="EMBL" id="AKJ38104.1"/>
    </source>
</evidence>
<dbReference type="Proteomes" id="UP000035331">
    <property type="component" value="Chromosome"/>
</dbReference>
<reference evidence="2" key="1">
    <citation type="submission" date="2014-06" db="EMBL/GenBank/DDBJ databases">
        <title>The complete genome sequence of Methanosarcina barkeri CM1.</title>
        <authorList>
            <consortium name="Pastoral Greenhouse Gas Research Consortium"/>
            <person name="Lambie S.C."/>
            <person name="Leahy S.C."/>
            <person name="Kelly W.J."/>
            <person name="Li D."/>
            <person name="Reilly K."/>
            <person name="Attwood G.T."/>
            <person name="Altermann E."/>
        </authorList>
    </citation>
    <scope>NUCLEOTIDE SEQUENCE [LARGE SCALE GENOMIC DNA]</scope>
    <source>
        <strain evidence="2">CM1</strain>
    </source>
</reference>
<dbReference type="CDD" id="cd00009">
    <property type="entry name" value="AAA"/>
    <property type="match status" value="1"/>
</dbReference>
<accession>A0A0G3C7X1</accession>
<dbReference type="SUPFAM" id="SSF52540">
    <property type="entry name" value="P-loop containing nucleoside triphosphate hydrolases"/>
    <property type="match status" value="1"/>
</dbReference>
<dbReference type="RefSeq" id="WP_048176288.1">
    <property type="nucleotide sequence ID" value="NZ_CP008746.1"/>
</dbReference>
<reference evidence="1 2" key="2">
    <citation type="journal article" date="2015" name="Stand. Genomic Sci.">
        <title>The complete genome sequence of the rumen methanogen Methanosarcina barkeri CM1.</title>
        <authorList>
            <person name="Lambie S.C."/>
            <person name="Kelly W.J."/>
            <person name="Leahy S.C."/>
            <person name="Li D."/>
            <person name="Reilly K."/>
            <person name="McAllister T.A."/>
            <person name="Valle E.R."/>
            <person name="Attwood G.T."/>
            <person name="Altermann E."/>
        </authorList>
    </citation>
    <scope>NUCLEOTIDE SEQUENCE [LARGE SCALE GENOMIC DNA]</scope>
    <source>
        <strain evidence="1 2">CM1</strain>
    </source>
</reference>
<proteinExistence type="predicted"/>
<dbReference type="GeneID" id="24884728"/>
<protein>
    <submittedName>
        <fullName evidence="1">Uncharacterized protein</fullName>
    </submittedName>
</protein>
<dbReference type="Gene3D" id="3.40.50.300">
    <property type="entry name" value="P-loop containing nucleotide triphosphate hydrolases"/>
    <property type="match status" value="1"/>
</dbReference>
<evidence type="ECO:0000313" key="2">
    <source>
        <dbReference type="Proteomes" id="UP000035331"/>
    </source>
</evidence>
<dbReference type="PATRIC" id="fig|796385.3.peg.1310"/>
<sequence>MQIQREVLLKEFSEFAYSGNGIIVGSPGIGKTYILKKFSMKLIEHKVPFIYLPVDKLNVETESDLKIEIGIKGDFIDFLKSRNSEKSGSIGFLLIDAFDAARSEKTQRVFMNLIHRAVNELGGLWNVIVSVRIYDARKSEELIDLFPDSDIKSATEEIPCRHFFVPKLTDEEIIEAIETIPCPTNFLDSISLDLKELFRIPFYLWVLEKLLNRNQNISELSSISSEVQLLNLFWKQRITDGILGESKQMLLTKIAQKMVENHSLSVNKADFYPVEISTWNSLLSSEILVKVSSTGQRIAFSHNILFDYAVSVLLMEDSPDKFIEFIEEDPSRPLFLRPSLIYYFTRIWYSDPKLFWDSFWYILPNRNIHLRLFTRFLPTGVIADEARKIEQLTPLIDSLEKKEYYSTEAVVYLLQALRTLEIKRDQLWARFLDKVACDLDKEFAWDLAILTSEILHRTEKKDDDIIFQICGSISRSLLQWVLQERKSSPDKWIDSLGGNWATFLVAETFGTNPQGSRELLEKILGLIKEENFPINYIFRLIDSLTSITPYDPSFTAEIYLTVLAHEEKSKEPTYFGTPVVPLSSTRSQDFEMCHHQLIEHFPNFLETNPLLATETAVKCLNSYVISKHVLPYYKEEQIKEITQKFQFRGKLAYYIPDGSHIWWNNEGPQRYDPTKMAETLFEFIYKKSLSRTNHTELETSIDLLRDNACVAFFWKLLLKTAIRDAKNFAPFICDLCIAKPIQIESDTTYEFGEFLQVASTEFTEGQLYQIEKSILHIPEDEIENNRRQHLEKYRDRLLTRIPTELIKTEEGKQILEDIKKTNKIPENKPLVRFESFSKSFSEDDWFEEQGINLSEPSNEKIRTYFPKLNDFISKWQNEKPTKQDIELVFPDIEQLLYLLLDETSDAHEEVLTSAWTKLASCAKIISKNIDHSEKIFDICREILLTCSKHLQPDSNSKYNLEFNSPCWSPYPRTEAAEGLARIAAIKYDDEILNVIRDLTKDKVPSVRYLIDGQLFRISKNASYEFWKLVEDIVETEDNQLVLQSLCYNFDYLVVKEEDKTINILKKLIKRFSLADQNSSLLETTVPLIVWLALVRENNWAIETYREVISDPIKYSESLKRATFDTITSYLTPQKFDSINDSKVAKRAIDYLLATISSVKSEIMKFIYVSEKNETIRSKIKDVLEIIDEIIIRLYFAVDIKDKRHKEEMPSDKQMKTYYENIKPLLEQILIFTSEEKNIMNAMTAHYFMELLNCVLKYDPKGVLKLATKVAKSSQTANYNLDIIAIKETVKLVETILADHKLEVRDEESIKNLIDLLDIFSISGSPEALKLVWKLDTVFR</sequence>
<dbReference type="SUPFAM" id="SSF48371">
    <property type="entry name" value="ARM repeat"/>
    <property type="match status" value="1"/>
</dbReference>
<dbReference type="InterPro" id="IPR016024">
    <property type="entry name" value="ARM-type_fold"/>
</dbReference>
<gene>
    <name evidence="1" type="ORF">MCM1_1044</name>
</gene>
<dbReference type="EMBL" id="CP008746">
    <property type="protein sequence ID" value="AKJ38104.1"/>
    <property type="molecule type" value="Genomic_DNA"/>
</dbReference>
<name>A0A0G3C7X1_METBA</name>
<dbReference type="InterPro" id="IPR027417">
    <property type="entry name" value="P-loop_NTPase"/>
</dbReference>
<organism evidence="1 2">
    <name type="scientific">Methanosarcina barkeri CM1</name>
    <dbReference type="NCBI Taxonomy" id="796385"/>
    <lineage>
        <taxon>Archaea</taxon>
        <taxon>Methanobacteriati</taxon>
        <taxon>Methanobacteriota</taxon>
        <taxon>Stenosarchaea group</taxon>
        <taxon>Methanomicrobia</taxon>
        <taxon>Methanosarcinales</taxon>
        <taxon>Methanosarcinaceae</taxon>
        <taxon>Methanosarcina</taxon>
    </lineage>
</organism>